<organism evidence="1 2">
    <name type="scientific">Purpureocillium lilacinum</name>
    <name type="common">Paecilomyces lilacinus</name>
    <dbReference type="NCBI Taxonomy" id="33203"/>
    <lineage>
        <taxon>Eukaryota</taxon>
        <taxon>Fungi</taxon>
        <taxon>Dikarya</taxon>
        <taxon>Ascomycota</taxon>
        <taxon>Pezizomycotina</taxon>
        <taxon>Sordariomycetes</taxon>
        <taxon>Hypocreomycetidae</taxon>
        <taxon>Hypocreales</taxon>
        <taxon>Ophiocordycipitaceae</taxon>
        <taxon>Purpureocillium</taxon>
    </lineage>
</organism>
<dbReference type="Proteomes" id="UP001638806">
    <property type="component" value="Unassembled WGS sequence"/>
</dbReference>
<dbReference type="EMBL" id="JBGNUJ010000002">
    <property type="protein sequence ID" value="KAL3964812.1"/>
    <property type="molecule type" value="Genomic_DNA"/>
</dbReference>
<name>A0ACC4E984_PURLI</name>
<comment type="caution">
    <text evidence="1">The sequence shown here is derived from an EMBL/GenBank/DDBJ whole genome shotgun (WGS) entry which is preliminary data.</text>
</comment>
<sequence>MPCHGPQLGGRPSTAPSNSRWGPLFARSSCHYIKDPGTLPSQVPSFPVNPSRPQRGLSTSTPRAAVTAWFSLPCPPQKQLASTICNRVLQQHAVGQGPLLTSSADSPPLQAPALAAADALPTAISGEQQPIFFLHHPEPAATTTTISTARAAAAAANRPSGTTTNTTTTTAAAAQGKTWSLPTTAQPDSLVAHRRPATASLLRSRFLFPPAIG</sequence>
<protein>
    <submittedName>
        <fullName evidence="1">Uncharacterized protein</fullName>
    </submittedName>
</protein>
<evidence type="ECO:0000313" key="1">
    <source>
        <dbReference type="EMBL" id="KAL3964812.1"/>
    </source>
</evidence>
<proteinExistence type="predicted"/>
<evidence type="ECO:0000313" key="2">
    <source>
        <dbReference type="Proteomes" id="UP001638806"/>
    </source>
</evidence>
<keyword evidence="2" id="KW-1185">Reference proteome</keyword>
<gene>
    <name evidence="1" type="ORF">ACCO45_001816</name>
</gene>
<accession>A0ACC4E984</accession>
<reference evidence="1" key="1">
    <citation type="submission" date="2024-12" db="EMBL/GenBank/DDBJ databases">
        <title>Comparative genomics and development of molecular markers within Purpureocillium lilacinum and among Purpureocillium species.</title>
        <authorList>
            <person name="Yeh Z.-Y."/>
            <person name="Ni N.-T."/>
            <person name="Lo P.-H."/>
            <person name="Mushyakhwo K."/>
            <person name="Lin C.-F."/>
            <person name="Nai Y.-S."/>
        </authorList>
    </citation>
    <scope>NUCLEOTIDE SEQUENCE</scope>
    <source>
        <strain evidence="1">NCHU-NPUST-175</strain>
    </source>
</reference>